<keyword evidence="2" id="KW-0031">Aminopeptidase</keyword>
<protein>
    <submittedName>
        <fullName evidence="2">Aminopeptidase N 4</fullName>
    </submittedName>
</protein>
<keyword evidence="2" id="KW-0645">Protease</keyword>
<dbReference type="EMBL" id="FJ210823">
    <property type="protein sequence ID" value="ACN69220.1"/>
    <property type="molecule type" value="mRNA"/>
</dbReference>
<name>C9W8L0_9NEOP</name>
<feature type="compositionally biased region" description="Low complexity" evidence="1">
    <location>
        <begin position="106"/>
        <end position="163"/>
    </location>
</feature>
<reference evidence="2" key="1">
    <citation type="journal article" date="2010" name="Arch. Insect Biochem. Physiol.">
        <title>Characterization of the Mamestra configurata (Lepidoptera: Noctuidae) larval midgut protease complement and adaptation to feeding on artificial diet, Brassica species, and protease inhibitor.</title>
        <authorList>
            <person name="Erlandson M.A."/>
            <person name="Hegedus D.D."/>
            <person name="Baldwin D."/>
            <person name="Noakes A."/>
            <person name="Toprak U."/>
        </authorList>
    </citation>
    <scope>NUCLEOTIDE SEQUENCE</scope>
</reference>
<feature type="non-terminal residue" evidence="2">
    <location>
        <position position="1"/>
    </location>
</feature>
<organism evidence="2">
    <name type="scientific">Mamestra configurata</name>
    <name type="common">bertha armyworm</name>
    <dbReference type="NCBI Taxonomy" id="174822"/>
    <lineage>
        <taxon>Eukaryota</taxon>
        <taxon>Metazoa</taxon>
        <taxon>Ecdysozoa</taxon>
        <taxon>Arthropoda</taxon>
        <taxon>Hexapoda</taxon>
        <taxon>Insecta</taxon>
        <taxon>Pterygota</taxon>
        <taxon>Neoptera</taxon>
        <taxon>Endopterygota</taxon>
        <taxon>Lepidoptera</taxon>
        <taxon>Glossata</taxon>
        <taxon>Ditrysia</taxon>
        <taxon>Noctuoidea</taxon>
        <taxon>Noctuidae</taxon>
        <taxon>Noctuinae</taxon>
        <taxon>Hadenini</taxon>
        <taxon>Mamestra</taxon>
    </lineage>
</organism>
<evidence type="ECO:0000313" key="2">
    <source>
        <dbReference type="EMBL" id="ACN69220.1"/>
    </source>
</evidence>
<dbReference type="AlphaFoldDB" id="C9W8L0"/>
<sequence length="184" mass="19204">DRSNARVALTFIRNNVDAIRRAVVLPAAFNNILSGIAGYLDAEGLTEMETWLNANQNLVPEYSVGIAAIQSARASMAWGTTNADEVLSAAEDTGALTTPPTPAPTLPTTESTTVTTEPTTITTTDPPTTTSTPEPSTASTAESTSVSTEAPTTEATTTPEPSSAAIYMPTTMLLLWTALAMLLK</sequence>
<keyword evidence="2" id="KW-0378">Hydrolase</keyword>
<evidence type="ECO:0000256" key="1">
    <source>
        <dbReference type="SAM" id="MobiDB-lite"/>
    </source>
</evidence>
<proteinExistence type="evidence at transcript level"/>
<accession>C9W8L0</accession>
<feature type="region of interest" description="Disordered" evidence="1">
    <location>
        <begin position="93"/>
        <end position="163"/>
    </location>
</feature>
<dbReference type="GO" id="GO:0004177">
    <property type="term" value="F:aminopeptidase activity"/>
    <property type="evidence" value="ECO:0007669"/>
    <property type="project" value="UniProtKB-KW"/>
</dbReference>